<feature type="domain" description="HTH tetR-type" evidence="6">
    <location>
        <begin position="14"/>
        <end position="74"/>
    </location>
</feature>
<dbReference type="InterPro" id="IPR041669">
    <property type="entry name" value="TetR_C_15"/>
</dbReference>
<accession>A0ABX8RVZ8</accession>
<dbReference type="InterPro" id="IPR001647">
    <property type="entry name" value="HTH_TetR"/>
</dbReference>
<evidence type="ECO:0000256" key="5">
    <source>
        <dbReference type="SAM" id="MobiDB-lite"/>
    </source>
</evidence>
<keyword evidence="1" id="KW-0805">Transcription regulation</keyword>
<feature type="compositionally biased region" description="Polar residues" evidence="5">
    <location>
        <begin position="225"/>
        <end position="238"/>
    </location>
</feature>
<gene>
    <name evidence="7" type="ORF">KV110_10085</name>
</gene>
<feature type="compositionally biased region" description="Polar residues" evidence="5">
    <location>
        <begin position="201"/>
        <end position="215"/>
    </location>
</feature>
<keyword evidence="3" id="KW-0804">Transcription</keyword>
<dbReference type="Pfam" id="PF17918">
    <property type="entry name" value="TetR_C_15"/>
    <property type="match status" value="1"/>
</dbReference>
<protein>
    <submittedName>
        <fullName evidence="7">TetR/AcrR family transcriptional regulator</fullName>
    </submittedName>
</protein>
<dbReference type="RefSeq" id="WP_218475393.1">
    <property type="nucleotide sequence ID" value="NZ_BAABJN010000001.1"/>
</dbReference>
<dbReference type="PANTHER" id="PTHR30055">
    <property type="entry name" value="HTH-TYPE TRANSCRIPTIONAL REGULATOR RUTR"/>
    <property type="match status" value="1"/>
</dbReference>
<evidence type="ECO:0000259" key="6">
    <source>
        <dbReference type="PROSITE" id="PS50977"/>
    </source>
</evidence>
<evidence type="ECO:0000256" key="3">
    <source>
        <dbReference type="ARBA" id="ARBA00023163"/>
    </source>
</evidence>
<reference evidence="7 8" key="1">
    <citation type="submission" date="2021-07" db="EMBL/GenBank/DDBJ databases">
        <title>Whole Genome Sequence of Nocardia Iowensis.</title>
        <authorList>
            <person name="Lamm A."/>
            <person name="Collins-Fairclough A.M."/>
            <person name="Bunk B."/>
            <person name="Sproer C."/>
        </authorList>
    </citation>
    <scope>NUCLEOTIDE SEQUENCE [LARGE SCALE GENOMIC DNA]</scope>
    <source>
        <strain evidence="7 8">NRRL 5646</strain>
    </source>
</reference>
<dbReference type="Pfam" id="PF00440">
    <property type="entry name" value="TetR_N"/>
    <property type="match status" value="1"/>
</dbReference>
<keyword evidence="8" id="KW-1185">Reference proteome</keyword>
<organism evidence="7 8">
    <name type="scientific">Nocardia iowensis</name>
    <dbReference type="NCBI Taxonomy" id="204891"/>
    <lineage>
        <taxon>Bacteria</taxon>
        <taxon>Bacillati</taxon>
        <taxon>Actinomycetota</taxon>
        <taxon>Actinomycetes</taxon>
        <taxon>Mycobacteriales</taxon>
        <taxon>Nocardiaceae</taxon>
        <taxon>Nocardia</taxon>
    </lineage>
</organism>
<feature type="DNA-binding region" description="H-T-H motif" evidence="4">
    <location>
        <begin position="37"/>
        <end position="56"/>
    </location>
</feature>
<name>A0ABX8RVZ8_NOCIO</name>
<proteinExistence type="predicted"/>
<evidence type="ECO:0000313" key="8">
    <source>
        <dbReference type="Proteomes" id="UP000694257"/>
    </source>
</evidence>
<sequence length="238" mass="26719">MSTPRKQPRQQRSQFTFEAILDAAARLFERDGYKNTTTNKIAELAGVSIGTLYHYIPNKDALLYALDERHLRHNMDALMAQFAILRSDDPPLADTVRQIVTGLAYGHRDEKHLNRMLFLQAHRTPDIMRRMRDLEDVLATEVEYHLRRMNVGGPDPYLTALLVVQAVGAQIHGAIIEPPPGRTMEDCIDTVVDMWVRALETTSAPPRSDQPQAASRPTPAEANRRQPNTATSSTPACP</sequence>
<evidence type="ECO:0000256" key="4">
    <source>
        <dbReference type="PROSITE-ProRule" id="PRU00335"/>
    </source>
</evidence>
<evidence type="ECO:0000256" key="2">
    <source>
        <dbReference type="ARBA" id="ARBA00023125"/>
    </source>
</evidence>
<evidence type="ECO:0000313" key="7">
    <source>
        <dbReference type="EMBL" id="QXN93396.1"/>
    </source>
</evidence>
<feature type="region of interest" description="Disordered" evidence="5">
    <location>
        <begin position="201"/>
        <end position="238"/>
    </location>
</feature>
<evidence type="ECO:0000256" key="1">
    <source>
        <dbReference type="ARBA" id="ARBA00023015"/>
    </source>
</evidence>
<dbReference type="Proteomes" id="UP000694257">
    <property type="component" value="Chromosome"/>
</dbReference>
<dbReference type="EMBL" id="CP078145">
    <property type="protein sequence ID" value="QXN93396.1"/>
    <property type="molecule type" value="Genomic_DNA"/>
</dbReference>
<dbReference type="PANTHER" id="PTHR30055:SF234">
    <property type="entry name" value="HTH-TYPE TRANSCRIPTIONAL REGULATOR BETI"/>
    <property type="match status" value="1"/>
</dbReference>
<keyword evidence="2 4" id="KW-0238">DNA-binding</keyword>
<dbReference type="InterPro" id="IPR050109">
    <property type="entry name" value="HTH-type_TetR-like_transc_reg"/>
</dbReference>
<dbReference type="PROSITE" id="PS50977">
    <property type="entry name" value="HTH_TETR_2"/>
    <property type="match status" value="1"/>
</dbReference>